<evidence type="ECO:0000313" key="3">
    <source>
        <dbReference type="EMBL" id="EDV39012.1"/>
    </source>
</evidence>
<evidence type="ECO:0000256" key="2">
    <source>
        <dbReference type="ARBA" id="ARBA00023002"/>
    </source>
</evidence>
<dbReference type="PANTHER" id="PTHR11091">
    <property type="entry name" value="OXIDOREDUCTASE-RELATED"/>
    <property type="match status" value="1"/>
</dbReference>
<dbReference type="Gene3D" id="1.10.1530.10">
    <property type="match status" value="1"/>
</dbReference>
<dbReference type="HOGENOM" id="CLU_040452_3_0_1"/>
<protein>
    <submittedName>
        <fullName evidence="3">Uncharacterized protein</fullName>
    </submittedName>
</protein>
<dbReference type="FunCoup" id="B3M9K6">
    <property type="interactions" value="9"/>
</dbReference>
<dbReference type="eggNOG" id="ENOG502QRW5">
    <property type="taxonomic scope" value="Eukaryota"/>
</dbReference>
<dbReference type="SMR" id="B3M9K6"/>
<evidence type="ECO:0000313" key="4">
    <source>
        <dbReference type="Proteomes" id="UP000007801"/>
    </source>
</evidence>
<dbReference type="Proteomes" id="UP000007801">
    <property type="component" value="Unassembled WGS sequence"/>
</dbReference>
<gene>
    <name evidence="3" type="primary">Dana\GF24712</name>
    <name evidence="3" type="synonym">dana_GLEANR_9414</name>
    <name evidence="3" type="ORF">GF24712</name>
</gene>
<dbReference type="EMBL" id="CH902618">
    <property type="protein sequence ID" value="EDV39012.1"/>
    <property type="molecule type" value="Genomic_DNA"/>
</dbReference>
<dbReference type="AlphaFoldDB" id="B3M9K6"/>
<keyword evidence="2 3" id="KW-0560">Oxidoreductase</keyword>
<proteinExistence type="inferred from homology"/>
<dbReference type="GeneID" id="6507343"/>
<dbReference type="GO" id="GO:0016491">
    <property type="term" value="F:oxidoreductase activity"/>
    <property type="evidence" value="ECO:0007669"/>
    <property type="project" value="UniProtKB-KW"/>
</dbReference>
<dbReference type="KEGG" id="dan:6507343"/>
<dbReference type="OMA" id="WYAFRAM"/>
<accession>B3M9K6</accession>
<dbReference type="Pfam" id="PF02615">
    <property type="entry name" value="Ldh_2"/>
    <property type="match status" value="1"/>
</dbReference>
<dbReference type="STRING" id="7217.B3M9K6"/>
<dbReference type="SUPFAM" id="SSF89733">
    <property type="entry name" value="L-sulfolactate dehydrogenase-like"/>
    <property type="match status" value="1"/>
</dbReference>
<dbReference type="InParanoid" id="B3M9K6"/>
<evidence type="ECO:0000256" key="1">
    <source>
        <dbReference type="ARBA" id="ARBA00006056"/>
    </source>
</evidence>
<dbReference type="InterPro" id="IPR043143">
    <property type="entry name" value="Mal/L-sulf/L-lact_DH-like_NADP"/>
</dbReference>
<keyword evidence="4" id="KW-1185">Reference proteome</keyword>
<dbReference type="InterPro" id="IPR036111">
    <property type="entry name" value="Mal/L-sulfo/L-lacto_DH-like_sf"/>
</dbReference>
<reference evidence="3 4" key="1">
    <citation type="journal article" date="2007" name="Nature">
        <title>Evolution of genes and genomes on the Drosophila phylogeny.</title>
        <authorList>
            <consortium name="Drosophila 12 Genomes Consortium"/>
            <person name="Clark A.G."/>
            <person name="Eisen M.B."/>
            <person name="Smith D.R."/>
            <person name="Bergman C.M."/>
            <person name="Oliver B."/>
            <person name="Markow T.A."/>
            <person name="Kaufman T.C."/>
            <person name="Kellis M."/>
            <person name="Gelbart W."/>
            <person name="Iyer V.N."/>
            <person name="Pollard D.A."/>
            <person name="Sackton T.B."/>
            <person name="Larracuente A.M."/>
            <person name="Singh N.D."/>
            <person name="Abad J.P."/>
            <person name="Abt D.N."/>
            <person name="Adryan B."/>
            <person name="Aguade M."/>
            <person name="Akashi H."/>
            <person name="Anderson W.W."/>
            <person name="Aquadro C.F."/>
            <person name="Ardell D.H."/>
            <person name="Arguello R."/>
            <person name="Artieri C.G."/>
            <person name="Barbash D.A."/>
            <person name="Barker D."/>
            <person name="Barsanti P."/>
            <person name="Batterham P."/>
            <person name="Batzoglou S."/>
            <person name="Begun D."/>
            <person name="Bhutkar A."/>
            <person name="Blanco E."/>
            <person name="Bosak S.A."/>
            <person name="Bradley R.K."/>
            <person name="Brand A.D."/>
            <person name="Brent M.R."/>
            <person name="Brooks A.N."/>
            <person name="Brown R.H."/>
            <person name="Butlin R.K."/>
            <person name="Caggese C."/>
            <person name="Calvi B.R."/>
            <person name="Bernardo de Carvalho A."/>
            <person name="Caspi A."/>
            <person name="Castrezana S."/>
            <person name="Celniker S.E."/>
            <person name="Chang J.L."/>
            <person name="Chapple C."/>
            <person name="Chatterji S."/>
            <person name="Chinwalla A."/>
            <person name="Civetta A."/>
            <person name="Clifton S.W."/>
            <person name="Comeron J.M."/>
            <person name="Costello J.C."/>
            <person name="Coyne J.A."/>
            <person name="Daub J."/>
            <person name="David R.G."/>
            <person name="Delcher A.L."/>
            <person name="Delehaunty K."/>
            <person name="Do C.B."/>
            <person name="Ebling H."/>
            <person name="Edwards K."/>
            <person name="Eickbush T."/>
            <person name="Evans J.D."/>
            <person name="Filipski A."/>
            <person name="Findeiss S."/>
            <person name="Freyhult E."/>
            <person name="Fulton L."/>
            <person name="Fulton R."/>
            <person name="Garcia A.C."/>
            <person name="Gardiner A."/>
            <person name="Garfield D.A."/>
            <person name="Garvin B.E."/>
            <person name="Gibson G."/>
            <person name="Gilbert D."/>
            <person name="Gnerre S."/>
            <person name="Godfrey J."/>
            <person name="Good R."/>
            <person name="Gotea V."/>
            <person name="Gravely B."/>
            <person name="Greenberg A.J."/>
            <person name="Griffiths-Jones S."/>
            <person name="Gross S."/>
            <person name="Guigo R."/>
            <person name="Gustafson E.A."/>
            <person name="Haerty W."/>
            <person name="Hahn M.W."/>
            <person name="Halligan D.L."/>
            <person name="Halpern A.L."/>
            <person name="Halter G.M."/>
            <person name="Han M.V."/>
            <person name="Heger A."/>
            <person name="Hillier L."/>
            <person name="Hinrichs A.S."/>
            <person name="Holmes I."/>
            <person name="Hoskins R.A."/>
            <person name="Hubisz M.J."/>
            <person name="Hultmark D."/>
            <person name="Huntley M.A."/>
            <person name="Jaffe D.B."/>
            <person name="Jagadeeshan S."/>
            <person name="Jeck W.R."/>
            <person name="Johnson J."/>
            <person name="Jones C.D."/>
            <person name="Jordan W.C."/>
            <person name="Karpen G.H."/>
            <person name="Kataoka E."/>
            <person name="Keightley P.D."/>
            <person name="Kheradpour P."/>
            <person name="Kirkness E.F."/>
            <person name="Koerich L.B."/>
            <person name="Kristiansen K."/>
            <person name="Kudrna D."/>
            <person name="Kulathinal R.J."/>
            <person name="Kumar S."/>
            <person name="Kwok R."/>
            <person name="Lander E."/>
            <person name="Langley C.H."/>
            <person name="Lapoint R."/>
            <person name="Lazzaro B.P."/>
            <person name="Lee S.J."/>
            <person name="Levesque L."/>
            <person name="Li R."/>
            <person name="Lin C.F."/>
            <person name="Lin M.F."/>
            <person name="Lindblad-Toh K."/>
            <person name="Llopart A."/>
            <person name="Long M."/>
            <person name="Low L."/>
            <person name="Lozovsky E."/>
            <person name="Lu J."/>
            <person name="Luo M."/>
            <person name="Machado C.A."/>
            <person name="Makalowski W."/>
            <person name="Marzo M."/>
            <person name="Matsuda M."/>
            <person name="Matzkin L."/>
            <person name="McAllister B."/>
            <person name="McBride C.S."/>
            <person name="McKernan B."/>
            <person name="McKernan K."/>
            <person name="Mendez-Lago M."/>
            <person name="Minx P."/>
            <person name="Mollenhauer M.U."/>
            <person name="Montooth K."/>
            <person name="Mount S.M."/>
            <person name="Mu X."/>
            <person name="Myers E."/>
            <person name="Negre B."/>
            <person name="Newfeld S."/>
            <person name="Nielsen R."/>
            <person name="Noor M.A."/>
            <person name="O'Grady P."/>
            <person name="Pachter L."/>
            <person name="Papaceit M."/>
            <person name="Parisi M.J."/>
            <person name="Parisi M."/>
            <person name="Parts L."/>
            <person name="Pedersen J.S."/>
            <person name="Pesole G."/>
            <person name="Phillippy A.M."/>
            <person name="Ponting C.P."/>
            <person name="Pop M."/>
            <person name="Porcelli D."/>
            <person name="Powell J.R."/>
            <person name="Prohaska S."/>
            <person name="Pruitt K."/>
            <person name="Puig M."/>
            <person name="Quesneville H."/>
            <person name="Ram K.R."/>
            <person name="Rand D."/>
            <person name="Rasmussen M.D."/>
            <person name="Reed L.K."/>
            <person name="Reenan R."/>
            <person name="Reily A."/>
            <person name="Remington K.A."/>
            <person name="Rieger T.T."/>
            <person name="Ritchie M.G."/>
            <person name="Robin C."/>
            <person name="Rogers Y.H."/>
            <person name="Rohde C."/>
            <person name="Rozas J."/>
            <person name="Rubenfield M.J."/>
            <person name="Ruiz A."/>
            <person name="Russo S."/>
            <person name="Salzberg S.L."/>
            <person name="Sanchez-Gracia A."/>
            <person name="Saranga D.J."/>
            <person name="Sato H."/>
            <person name="Schaeffer S.W."/>
            <person name="Schatz M.C."/>
            <person name="Schlenke T."/>
            <person name="Schwartz R."/>
            <person name="Segarra C."/>
            <person name="Singh R.S."/>
            <person name="Sirot L."/>
            <person name="Sirota M."/>
            <person name="Sisneros N.B."/>
            <person name="Smith C.D."/>
            <person name="Smith T.F."/>
            <person name="Spieth J."/>
            <person name="Stage D.E."/>
            <person name="Stark A."/>
            <person name="Stephan W."/>
            <person name="Strausberg R.L."/>
            <person name="Strempel S."/>
            <person name="Sturgill D."/>
            <person name="Sutton G."/>
            <person name="Sutton G.G."/>
            <person name="Tao W."/>
            <person name="Teichmann S."/>
            <person name="Tobari Y.N."/>
            <person name="Tomimura Y."/>
            <person name="Tsolas J.M."/>
            <person name="Valente V.L."/>
            <person name="Venter E."/>
            <person name="Venter J.C."/>
            <person name="Vicario S."/>
            <person name="Vieira F.G."/>
            <person name="Vilella A.J."/>
            <person name="Villasante A."/>
            <person name="Walenz B."/>
            <person name="Wang J."/>
            <person name="Wasserman M."/>
            <person name="Watts T."/>
            <person name="Wilson D."/>
            <person name="Wilson R.K."/>
            <person name="Wing R.A."/>
            <person name="Wolfner M.F."/>
            <person name="Wong A."/>
            <person name="Wong G.K."/>
            <person name="Wu C.I."/>
            <person name="Wu G."/>
            <person name="Yamamoto D."/>
            <person name="Yang H.P."/>
            <person name="Yang S.P."/>
            <person name="Yorke J.A."/>
            <person name="Yoshida K."/>
            <person name="Zdobnov E."/>
            <person name="Zhang P."/>
            <person name="Zhang Y."/>
            <person name="Zimin A.V."/>
            <person name="Baldwin J."/>
            <person name="Abdouelleil A."/>
            <person name="Abdulkadir J."/>
            <person name="Abebe A."/>
            <person name="Abera B."/>
            <person name="Abreu J."/>
            <person name="Acer S.C."/>
            <person name="Aftuck L."/>
            <person name="Alexander A."/>
            <person name="An P."/>
            <person name="Anderson E."/>
            <person name="Anderson S."/>
            <person name="Arachi H."/>
            <person name="Azer M."/>
            <person name="Bachantsang P."/>
            <person name="Barry A."/>
            <person name="Bayul T."/>
            <person name="Berlin A."/>
            <person name="Bessette D."/>
            <person name="Bloom T."/>
            <person name="Blye J."/>
            <person name="Boguslavskiy L."/>
            <person name="Bonnet C."/>
            <person name="Boukhgalter B."/>
            <person name="Bourzgui I."/>
            <person name="Brown A."/>
            <person name="Cahill P."/>
            <person name="Channer S."/>
            <person name="Cheshatsang Y."/>
            <person name="Chuda L."/>
            <person name="Citroen M."/>
            <person name="Collymore A."/>
            <person name="Cooke P."/>
            <person name="Costello M."/>
            <person name="D'Aco K."/>
            <person name="Daza R."/>
            <person name="De Haan G."/>
            <person name="DeGray S."/>
            <person name="DeMaso C."/>
            <person name="Dhargay N."/>
            <person name="Dooley K."/>
            <person name="Dooley E."/>
            <person name="Doricent M."/>
            <person name="Dorje P."/>
            <person name="Dorjee K."/>
            <person name="Dupes A."/>
            <person name="Elong R."/>
            <person name="Falk J."/>
            <person name="Farina A."/>
            <person name="Faro S."/>
            <person name="Ferguson D."/>
            <person name="Fisher S."/>
            <person name="Foley C.D."/>
            <person name="Franke A."/>
            <person name="Friedrich D."/>
            <person name="Gadbois L."/>
            <person name="Gearin G."/>
            <person name="Gearin C.R."/>
            <person name="Giannoukos G."/>
            <person name="Goode T."/>
            <person name="Graham J."/>
            <person name="Grandbois E."/>
            <person name="Grewal S."/>
            <person name="Gyaltsen K."/>
            <person name="Hafez N."/>
            <person name="Hagos B."/>
            <person name="Hall J."/>
            <person name="Henson C."/>
            <person name="Hollinger A."/>
            <person name="Honan T."/>
            <person name="Huard M.D."/>
            <person name="Hughes L."/>
            <person name="Hurhula B."/>
            <person name="Husby M.E."/>
            <person name="Kamat A."/>
            <person name="Kanga B."/>
            <person name="Kashin S."/>
            <person name="Khazanovich D."/>
            <person name="Kisner P."/>
            <person name="Lance K."/>
            <person name="Lara M."/>
            <person name="Lee W."/>
            <person name="Lennon N."/>
            <person name="Letendre F."/>
            <person name="LeVine R."/>
            <person name="Lipovsky A."/>
            <person name="Liu X."/>
            <person name="Liu J."/>
            <person name="Liu S."/>
            <person name="Lokyitsang T."/>
            <person name="Lokyitsang Y."/>
            <person name="Lubonja R."/>
            <person name="Lui A."/>
            <person name="MacDonald P."/>
            <person name="Magnisalis V."/>
            <person name="Maru K."/>
            <person name="Matthews C."/>
            <person name="McCusker W."/>
            <person name="McDonough S."/>
            <person name="Mehta T."/>
            <person name="Meldrim J."/>
            <person name="Meneus L."/>
            <person name="Mihai O."/>
            <person name="Mihalev A."/>
            <person name="Mihova T."/>
            <person name="Mittelman R."/>
            <person name="Mlenga V."/>
            <person name="Montmayeur A."/>
            <person name="Mulrain L."/>
            <person name="Navidi A."/>
            <person name="Naylor J."/>
            <person name="Negash T."/>
            <person name="Nguyen T."/>
            <person name="Nguyen N."/>
            <person name="Nicol R."/>
            <person name="Norbu C."/>
            <person name="Norbu N."/>
            <person name="Novod N."/>
            <person name="O'Neill B."/>
            <person name="Osman S."/>
            <person name="Markiewicz E."/>
            <person name="Oyono O.L."/>
            <person name="Patti C."/>
            <person name="Phunkhang P."/>
            <person name="Pierre F."/>
            <person name="Priest M."/>
            <person name="Raghuraman S."/>
            <person name="Rege F."/>
            <person name="Reyes R."/>
            <person name="Rise C."/>
            <person name="Rogov P."/>
            <person name="Ross K."/>
            <person name="Ryan E."/>
            <person name="Settipalli S."/>
            <person name="Shea T."/>
            <person name="Sherpa N."/>
            <person name="Shi L."/>
            <person name="Shih D."/>
            <person name="Sparrow T."/>
            <person name="Spaulding J."/>
            <person name="Stalker J."/>
            <person name="Stange-Thomann N."/>
            <person name="Stavropoulos S."/>
            <person name="Stone C."/>
            <person name="Strader C."/>
            <person name="Tesfaye S."/>
            <person name="Thomson T."/>
            <person name="Thoulutsang Y."/>
            <person name="Thoulutsang D."/>
            <person name="Topham K."/>
            <person name="Topping I."/>
            <person name="Tsamla T."/>
            <person name="Vassiliev H."/>
            <person name="Vo A."/>
            <person name="Wangchuk T."/>
            <person name="Wangdi T."/>
            <person name="Weiand M."/>
            <person name="Wilkinson J."/>
            <person name="Wilson A."/>
            <person name="Yadav S."/>
            <person name="Young G."/>
            <person name="Yu Q."/>
            <person name="Zembek L."/>
            <person name="Zhong D."/>
            <person name="Zimmer A."/>
            <person name="Zwirko Z."/>
            <person name="Jaffe D.B."/>
            <person name="Alvarez P."/>
            <person name="Brockman W."/>
            <person name="Butler J."/>
            <person name="Chin C."/>
            <person name="Gnerre S."/>
            <person name="Grabherr M."/>
            <person name="Kleber M."/>
            <person name="Mauceli E."/>
            <person name="MacCallum I."/>
        </authorList>
    </citation>
    <scope>NUCLEOTIDE SEQUENCE [LARGE SCALE GENOMIC DNA]</scope>
    <source>
        <strain evidence="4">Tucson 14024-0371.13</strain>
    </source>
</reference>
<dbReference type="PANTHER" id="PTHR11091:SF0">
    <property type="entry name" value="MALATE DEHYDROGENASE"/>
    <property type="match status" value="1"/>
</dbReference>
<dbReference type="InterPro" id="IPR043144">
    <property type="entry name" value="Mal/L-sulf/L-lact_DH-like_ah"/>
</dbReference>
<name>B3M9K6_DROAN</name>
<dbReference type="InterPro" id="IPR003767">
    <property type="entry name" value="Malate/L-lactate_DH-like"/>
</dbReference>
<sequence length="398" mass="43944">MLWHIRPLQCLARTRRSHRTYHRASPAHRAFQKPATFPVQRGETSLVLVDEARRFIQDCLLRMNVPTSKLRSISEFLVVADYRGNFGNGLNRLDGYLSDLQMGHARADAEPSVINETAATAHVDGNSALGVIVGDFCMDLAVEKAQKAGIGFVVAKNSHHFGMASWYAFRAAVRGYAGLVMSNAVPSMVSPDTQEASIGANCLAFCVKGEKSHFALDMAASVRDLGAIEWAWSTNEYIPHGWAADESGFSTCFPNLALRALRLFPAGGHKGFTLACIIDLLCGVLSDAQYSTQIPQNQSQPSNLGQVFVAINPELFLSNFRERLDDFCSRIKDSQAENDANPVQLPGENERAHMNYVEDLRALPYPNSLLAKYKLVADKLCVKPIDLAFDRCQSRKSF</sequence>
<dbReference type="OrthoDB" id="7881616at2759"/>
<comment type="similarity">
    <text evidence="1">Belongs to the LDH2/MDH2 oxidoreductase family.</text>
</comment>
<dbReference type="PhylomeDB" id="B3M9K6"/>
<dbReference type="Gene3D" id="3.30.1370.60">
    <property type="entry name" value="Hypothetical oxidoreductase yiak, domain 2"/>
    <property type="match status" value="1"/>
</dbReference>
<organism evidence="3 4">
    <name type="scientific">Drosophila ananassae</name>
    <name type="common">Fruit fly</name>
    <dbReference type="NCBI Taxonomy" id="7217"/>
    <lineage>
        <taxon>Eukaryota</taxon>
        <taxon>Metazoa</taxon>
        <taxon>Ecdysozoa</taxon>
        <taxon>Arthropoda</taxon>
        <taxon>Hexapoda</taxon>
        <taxon>Insecta</taxon>
        <taxon>Pterygota</taxon>
        <taxon>Neoptera</taxon>
        <taxon>Endopterygota</taxon>
        <taxon>Diptera</taxon>
        <taxon>Brachycera</taxon>
        <taxon>Muscomorpha</taxon>
        <taxon>Ephydroidea</taxon>
        <taxon>Drosophilidae</taxon>
        <taxon>Drosophila</taxon>
        <taxon>Sophophora</taxon>
    </lineage>
</organism>